<comment type="similarity">
    <text evidence="2">In the N-terminal section; belongs to the shikimate kinase family.</text>
</comment>
<dbReference type="GO" id="GO:0003866">
    <property type="term" value="F:3-phosphoshikimate 1-carboxyvinyltransferase activity"/>
    <property type="evidence" value="ECO:0007669"/>
    <property type="project" value="TreeGrafter"/>
</dbReference>
<evidence type="ECO:0008006" key="8">
    <source>
        <dbReference type="Google" id="ProtNLM"/>
    </source>
</evidence>
<dbReference type="InterPro" id="IPR027417">
    <property type="entry name" value="P-loop_NTPase"/>
</dbReference>
<dbReference type="Proteomes" id="UP000800235">
    <property type="component" value="Unassembled WGS sequence"/>
</dbReference>
<dbReference type="SUPFAM" id="SSF53223">
    <property type="entry name" value="Aminoacid dehydrogenase-like, N-terminal domain"/>
    <property type="match status" value="1"/>
</dbReference>
<comment type="caution">
    <text evidence="6">The sequence shown here is derived from an EMBL/GenBank/DDBJ whole genome shotgun (WGS) entry which is preliminary data.</text>
</comment>
<dbReference type="InterPro" id="IPR001381">
    <property type="entry name" value="DHquinase_I"/>
</dbReference>
<name>A0A9P4TZ25_9PEZI</name>
<dbReference type="PANTHER" id="PTHR21090">
    <property type="entry name" value="AROM/DEHYDROQUINATE SYNTHASE"/>
    <property type="match status" value="1"/>
</dbReference>
<dbReference type="SUPFAM" id="SSF51569">
    <property type="entry name" value="Aldolase"/>
    <property type="match status" value="1"/>
</dbReference>
<feature type="domain" description="Quinate/shikimate 5-dehydrogenase/glutamyl-tRNA reductase" evidence="3">
    <location>
        <begin position="678"/>
        <end position="723"/>
    </location>
</feature>
<dbReference type="InterPro" id="IPR046346">
    <property type="entry name" value="Aminoacid_DH-like_N_sf"/>
</dbReference>
<organism evidence="6 7">
    <name type="scientific">Tothia fuscella</name>
    <dbReference type="NCBI Taxonomy" id="1048955"/>
    <lineage>
        <taxon>Eukaryota</taxon>
        <taxon>Fungi</taxon>
        <taxon>Dikarya</taxon>
        <taxon>Ascomycota</taxon>
        <taxon>Pezizomycotina</taxon>
        <taxon>Dothideomycetes</taxon>
        <taxon>Pleosporomycetidae</taxon>
        <taxon>Venturiales</taxon>
        <taxon>Cylindrosympodiaceae</taxon>
        <taxon>Tothia</taxon>
    </lineage>
</organism>
<proteinExistence type="inferred from homology"/>
<evidence type="ECO:0000313" key="7">
    <source>
        <dbReference type="Proteomes" id="UP000800235"/>
    </source>
</evidence>
<comment type="similarity">
    <text evidence="1">In the 2nd section; belongs to the type-I 3-dehydroquinase family.</text>
</comment>
<dbReference type="Gene3D" id="3.40.50.300">
    <property type="entry name" value="P-loop containing nucleotide triphosphate hydrolases"/>
    <property type="match status" value="1"/>
</dbReference>
<gene>
    <name evidence="6" type="ORF">EJ08DRAFT_587752</name>
</gene>
<dbReference type="PANTHER" id="PTHR21090:SF27">
    <property type="entry name" value="QUINATE REPRESSOR PROTEIN"/>
    <property type="match status" value="1"/>
</dbReference>
<dbReference type="SUPFAM" id="SSF52540">
    <property type="entry name" value="P-loop containing nucleoside triphosphate hydrolases"/>
    <property type="match status" value="1"/>
</dbReference>
<dbReference type="InterPro" id="IPR031322">
    <property type="entry name" value="Shikimate/glucono_kinase"/>
</dbReference>
<dbReference type="AlphaFoldDB" id="A0A9P4TZ25"/>
<dbReference type="CDD" id="cd01065">
    <property type="entry name" value="NAD_bind_Shikimate_DH"/>
    <property type="match status" value="1"/>
</dbReference>
<evidence type="ECO:0000259" key="4">
    <source>
        <dbReference type="Pfam" id="PF08501"/>
    </source>
</evidence>
<dbReference type="Pfam" id="PF08501">
    <property type="entry name" value="Shikimate_dh_N"/>
    <property type="match status" value="1"/>
</dbReference>
<sequence length="886" mass="98887">MSNCTRLGNEIICGWINHSHTILCLFSELCQYSILAQKTALTIAEFLRNTKWHSASSSIRTASRTFDSEATIVLVGASGTGKTTLGVIASTALQRRLIDADFSFKEITGESTTAFRKEHGASNYRQRSIEILKTVLHNNKKHCVIVCGLISLSTEGQEVLSEYCQTHPVIHTLRDLKHVQSYLRMDKERTSKLLEAAARMFRLCSNLEFFNLSDLATSTPNQETTLTLVGSDETSSTPYLALKRTERHFLKFLSSATTIANLPALEDAYPLSRVRTDARSFTYAISIPFSQLASVAFDFERLEEGADAFEMTIDLVGLVVHNLMKGSCDLPYLNSLSETFARIRRTTVVPLIYHVERKRHDPSKEGVSARLPTYIDLVNHGLRLAPEFLTLDLSLSDEEISEVMRVKGSTRLIAHCFSSDLQLSSWNHEFWTSAYERARKLEFDAVRLCWPATCLNDNFGVHKFRANISQCGDPPLPLIAYNTGPLGKTSCCFNRTLTPVTHEDVPVLDSQLHPPLSTAAEATRALYASFIFEPMHFYIVGASAGYSLSPAMHNAAYRVCGIPHTYGVHVTPTLAEIHKLVDDPHFGGCSVSQPYKREVMALTRSMSPHAKAIGAVNTLIPVRHLLEDGSVPDELELFQERNRSGPVKALYGENSDWIGVRSCVRRGLSPANAVTPRTTALIIGAGGMARAAIYAALNLGVRNIFIYNRTSENAEKVVEHFRQLVKDEISGQASLKILPPSIDSNTHLQVITSKEEPWPEKFHQPTIVVSCIPTHRLGENPSPDFTLPPHWLRSPTGGVVLEVAYRNIHTPLLEQIRAESHRGWVAMDGLDLLPDQGFAQFELFTGRRAPRKLMRAEVLRSYRDEQGLPDDVLIHDRLEKIIYQEP</sequence>
<dbReference type="Pfam" id="PF01487">
    <property type="entry name" value="DHquinase_I"/>
    <property type="match status" value="1"/>
</dbReference>
<dbReference type="GO" id="GO:0004764">
    <property type="term" value="F:shikimate 3-dehydrogenase (NADP+) activity"/>
    <property type="evidence" value="ECO:0007669"/>
    <property type="project" value="InterPro"/>
</dbReference>
<evidence type="ECO:0000256" key="1">
    <source>
        <dbReference type="ARBA" id="ARBA00006477"/>
    </source>
</evidence>
<dbReference type="InterPro" id="IPR041121">
    <property type="entry name" value="SDH_C"/>
</dbReference>
<dbReference type="Pfam" id="PF01202">
    <property type="entry name" value="SKI"/>
    <property type="match status" value="1"/>
</dbReference>
<dbReference type="OrthoDB" id="4415835at2759"/>
<dbReference type="Gene3D" id="3.40.50.720">
    <property type="entry name" value="NAD(P)-binding Rossmann-like Domain"/>
    <property type="match status" value="1"/>
</dbReference>
<feature type="domain" description="Shikimate dehydrogenase substrate binding N-terminal" evidence="4">
    <location>
        <begin position="539"/>
        <end position="619"/>
    </location>
</feature>
<feature type="domain" description="SDH C-terminal" evidence="5">
    <location>
        <begin position="829"/>
        <end position="859"/>
    </location>
</feature>
<keyword evidence="7" id="KW-1185">Reference proteome</keyword>
<dbReference type="InterPro" id="IPR013708">
    <property type="entry name" value="Shikimate_DH-bd_N"/>
</dbReference>
<accession>A0A9P4TZ25</accession>
<dbReference type="InterPro" id="IPR013785">
    <property type="entry name" value="Aldolase_TIM"/>
</dbReference>
<dbReference type="FunFam" id="3.40.50.720:FF:000386">
    <property type="entry name" value="Quinate repressor protein"/>
    <property type="match status" value="1"/>
</dbReference>
<reference evidence="6" key="1">
    <citation type="journal article" date="2020" name="Stud. Mycol.">
        <title>101 Dothideomycetes genomes: a test case for predicting lifestyles and emergence of pathogens.</title>
        <authorList>
            <person name="Haridas S."/>
            <person name="Albert R."/>
            <person name="Binder M."/>
            <person name="Bloem J."/>
            <person name="Labutti K."/>
            <person name="Salamov A."/>
            <person name="Andreopoulos B."/>
            <person name="Baker S."/>
            <person name="Barry K."/>
            <person name="Bills G."/>
            <person name="Bluhm B."/>
            <person name="Cannon C."/>
            <person name="Castanera R."/>
            <person name="Culley D."/>
            <person name="Daum C."/>
            <person name="Ezra D."/>
            <person name="Gonzalez J."/>
            <person name="Henrissat B."/>
            <person name="Kuo A."/>
            <person name="Liang C."/>
            <person name="Lipzen A."/>
            <person name="Lutzoni F."/>
            <person name="Magnuson J."/>
            <person name="Mondo S."/>
            <person name="Nolan M."/>
            <person name="Ohm R."/>
            <person name="Pangilinan J."/>
            <person name="Park H.-J."/>
            <person name="Ramirez L."/>
            <person name="Alfaro M."/>
            <person name="Sun H."/>
            <person name="Tritt A."/>
            <person name="Yoshinaga Y."/>
            <person name="Zwiers L.-H."/>
            <person name="Turgeon B."/>
            <person name="Goodwin S."/>
            <person name="Spatafora J."/>
            <person name="Crous P."/>
            <person name="Grigoriev I."/>
        </authorList>
    </citation>
    <scope>NUCLEOTIDE SEQUENCE</scope>
    <source>
        <strain evidence="6">CBS 130266</strain>
    </source>
</reference>
<dbReference type="InterPro" id="IPR006151">
    <property type="entry name" value="Shikm_DH/Glu-tRNA_Rdtase"/>
</dbReference>
<dbReference type="Pfam" id="PF01488">
    <property type="entry name" value="Shikimate_DH"/>
    <property type="match status" value="1"/>
</dbReference>
<protein>
    <recommendedName>
        <fullName evidence="8">Quinate repressor protein</fullName>
    </recommendedName>
</protein>
<dbReference type="CDD" id="cd00502">
    <property type="entry name" value="DHQase_I"/>
    <property type="match status" value="1"/>
</dbReference>
<dbReference type="InterPro" id="IPR036291">
    <property type="entry name" value="NAD(P)-bd_dom_sf"/>
</dbReference>
<dbReference type="EMBL" id="MU007033">
    <property type="protein sequence ID" value="KAF2431285.1"/>
    <property type="molecule type" value="Genomic_DNA"/>
</dbReference>
<dbReference type="GO" id="GO:0003855">
    <property type="term" value="F:3-dehydroquinate dehydratase activity"/>
    <property type="evidence" value="ECO:0007669"/>
    <property type="project" value="InterPro"/>
</dbReference>
<dbReference type="Pfam" id="PF18317">
    <property type="entry name" value="SDH_C"/>
    <property type="match status" value="1"/>
</dbReference>
<evidence type="ECO:0000259" key="5">
    <source>
        <dbReference type="Pfam" id="PF18317"/>
    </source>
</evidence>
<dbReference type="Gene3D" id="3.40.50.10860">
    <property type="entry name" value="Leucine Dehydrogenase, chain A, domain 1"/>
    <property type="match status" value="1"/>
</dbReference>
<evidence type="ECO:0000256" key="2">
    <source>
        <dbReference type="ARBA" id="ARBA00009349"/>
    </source>
</evidence>
<evidence type="ECO:0000259" key="3">
    <source>
        <dbReference type="Pfam" id="PF01488"/>
    </source>
</evidence>
<dbReference type="GO" id="GO:0009423">
    <property type="term" value="P:chorismate biosynthetic process"/>
    <property type="evidence" value="ECO:0007669"/>
    <property type="project" value="TreeGrafter"/>
</dbReference>
<dbReference type="Gene3D" id="3.20.20.70">
    <property type="entry name" value="Aldolase class I"/>
    <property type="match status" value="1"/>
</dbReference>
<dbReference type="SUPFAM" id="SSF51735">
    <property type="entry name" value="NAD(P)-binding Rossmann-fold domains"/>
    <property type="match status" value="1"/>
</dbReference>
<evidence type="ECO:0000313" key="6">
    <source>
        <dbReference type="EMBL" id="KAF2431285.1"/>
    </source>
</evidence>